<dbReference type="InterPro" id="IPR021777">
    <property type="entry name" value="SANBR_BTB"/>
</dbReference>
<name>A0AAD1XKQ3_EUPCR</name>
<gene>
    <name evidence="7" type="ORF">ECRASSUSDP1_LOCUS15776</name>
</gene>
<evidence type="ECO:0000313" key="7">
    <source>
        <dbReference type="EMBL" id="CAI2374424.1"/>
    </source>
</evidence>
<feature type="compositionally biased region" description="Basic and acidic residues" evidence="4">
    <location>
        <begin position="774"/>
        <end position="790"/>
    </location>
</feature>
<dbReference type="InterPro" id="IPR007051">
    <property type="entry name" value="CHORD_dom"/>
</dbReference>
<dbReference type="Pfam" id="PF11822">
    <property type="entry name" value="BTB_SANBR"/>
    <property type="match status" value="1"/>
</dbReference>
<evidence type="ECO:0000256" key="2">
    <source>
        <dbReference type="ARBA" id="ARBA00022737"/>
    </source>
</evidence>
<feature type="compositionally biased region" description="Polar residues" evidence="4">
    <location>
        <begin position="665"/>
        <end position="698"/>
    </location>
</feature>
<dbReference type="PANTHER" id="PTHR20946:SF0">
    <property type="entry name" value="SANT AND BTB DOMAIN REGULATOR OF CLASS SWITCH RECOMBINATION"/>
    <property type="match status" value="1"/>
</dbReference>
<feature type="compositionally biased region" description="Basic residues" evidence="4">
    <location>
        <begin position="746"/>
        <end position="761"/>
    </location>
</feature>
<dbReference type="Gene3D" id="3.30.710.10">
    <property type="entry name" value="Potassium Channel Kv1.1, Chain A"/>
    <property type="match status" value="1"/>
</dbReference>
<keyword evidence="3" id="KW-0862">Zinc</keyword>
<feature type="region of interest" description="Disordered" evidence="4">
    <location>
        <begin position="84"/>
        <end position="111"/>
    </location>
</feature>
<feature type="region of interest" description="Disordered" evidence="4">
    <location>
        <begin position="151"/>
        <end position="225"/>
    </location>
</feature>
<comment type="caution">
    <text evidence="7">The sequence shown here is derived from an EMBL/GenBank/DDBJ whole genome shotgun (WGS) entry which is preliminary data.</text>
</comment>
<dbReference type="PANTHER" id="PTHR20946">
    <property type="entry name" value="SANT AND BTB DOMAIN REGULATOR OF CLASS SWITCH RECOMBINATION"/>
    <property type="match status" value="1"/>
</dbReference>
<dbReference type="AlphaFoldDB" id="A0AAD1XKQ3"/>
<dbReference type="Gene3D" id="4.10.1130.20">
    <property type="match status" value="1"/>
</dbReference>
<evidence type="ECO:0000256" key="1">
    <source>
        <dbReference type="ARBA" id="ARBA00022723"/>
    </source>
</evidence>
<feature type="region of interest" description="Disordered" evidence="4">
    <location>
        <begin position="635"/>
        <end position="790"/>
    </location>
</feature>
<evidence type="ECO:0000259" key="5">
    <source>
        <dbReference type="Pfam" id="PF04968"/>
    </source>
</evidence>
<evidence type="ECO:0000259" key="6">
    <source>
        <dbReference type="Pfam" id="PF11822"/>
    </source>
</evidence>
<dbReference type="InterPro" id="IPR045902">
    <property type="entry name" value="SANBR-like"/>
</dbReference>
<sequence>MNGNFGHSKTKTVPVTSFPNGRVTTMLQNSYSNKIGPNARVKTYSRAQILGQNIKNFRMQDGNRHIVKNPNFINNSFSRSKSVYKDQDLARNGSTGSRSTASHSTGLPPALKKNCSISADYGHNYDQKVAENVNKRGNSIKDKIFKNISANNHSSMKSTGRGGDRAWALNGNNANKNDYSGKKMMESSTDLSYSNNPEVSNRQPSKRINSLGRSDSSIRSSKNKIQLEKIPPTTIGLDYTIIHVIDENKKKEKDFKCSLPILLKHMKYFERHLKSPDSSEDIDISVHCDVAIFEWLLNYIEHNERIEKNNEAIKFYDVVTKDGDNYKTATTVKRRKPTFETETAISILISSEYLKMEKLIDECVDYFISKMNDILRLPIDMSCISSSLQRKISTRMSDLQLDEIKDKKDKLISKLYMNKLHILLEDDSKTLHKCNYCHNLFTQNQMDKFGCPKAKIFIDFHGKVIADHMFDRSFDIKKFISFCKNTMKLTWKQIYWKIYAHTVDFECRTCNKKFNGAYAKHCYYHPNKAIFSFGSNKGVYQCCKQETLRFDTSIRNDGCKAMDHIPKSNDLFFQRLCELNRVQWTQEPYPSTIVNDEEELGCESAKENKPKIFAISEMIKKYNKESDASWMIVDEDEDEDNPESPNRRSSVSPNRKRFTPLRKGNSISPNRSNKNQKNYNSTNLQNFSTTSKLNIEENNISKEETKEEVKQPSQNEEKDRASTQNLVIEKATNDTSTDNLVESQKKAPKSPSKKKRSKRTKVQAVSLPSLSKKALRDCQRDARREQDKQNMSDLISDLKKARRDEFSRKDRLSLNKAYQKFLKKEGIQINPRRIIKKSKLIKKPNLNRVFS</sequence>
<keyword evidence="8" id="KW-1185">Reference proteome</keyword>
<dbReference type="GO" id="GO:0046872">
    <property type="term" value="F:metal ion binding"/>
    <property type="evidence" value="ECO:0007669"/>
    <property type="project" value="UniProtKB-KW"/>
</dbReference>
<feature type="compositionally biased region" description="Low complexity" evidence="4">
    <location>
        <begin position="209"/>
        <end position="224"/>
    </location>
</feature>
<dbReference type="Pfam" id="PF04968">
    <property type="entry name" value="CHORD"/>
    <property type="match status" value="1"/>
</dbReference>
<dbReference type="EMBL" id="CAMPGE010015825">
    <property type="protein sequence ID" value="CAI2374424.1"/>
    <property type="molecule type" value="Genomic_DNA"/>
</dbReference>
<feature type="compositionally biased region" description="Basic and acidic residues" evidence="4">
    <location>
        <begin position="699"/>
        <end position="721"/>
    </location>
</feature>
<evidence type="ECO:0000256" key="3">
    <source>
        <dbReference type="ARBA" id="ARBA00022833"/>
    </source>
</evidence>
<feature type="compositionally biased region" description="Polar residues" evidence="4">
    <location>
        <begin position="733"/>
        <end position="742"/>
    </location>
</feature>
<feature type="compositionally biased region" description="Polar residues" evidence="4">
    <location>
        <begin position="186"/>
        <end position="208"/>
    </location>
</feature>
<dbReference type="InterPro" id="IPR011333">
    <property type="entry name" value="SKP1/BTB/POZ_sf"/>
</dbReference>
<evidence type="ECO:0000313" key="8">
    <source>
        <dbReference type="Proteomes" id="UP001295684"/>
    </source>
</evidence>
<protein>
    <recommendedName>
        <fullName evidence="9">SANT and BTB domain-containing protein</fullName>
    </recommendedName>
</protein>
<organism evidence="7 8">
    <name type="scientific">Euplotes crassus</name>
    <dbReference type="NCBI Taxonomy" id="5936"/>
    <lineage>
        <taxon>Eukaryota</taxon>
        <taxon>Sar</taxon>
        <taxon>Alveolata</taxon>
        <taxon>Ciliophora</taxon>
        <taxon>Intramacronucleata</taxon>
        <taxon>Spirotrichea</taxon>
        <taxon>Hypotrichia</taxon>
        <taxon>Euplotida</taxon>
        <taxon>Euplotidae</taxon>
        <taxon>Moneuplotes</taxon>
    </lineage>
</organism>
<feature type="compositionally biased region" description="Polar residues" evidence="4">
    <location>
        <begin position="92"/>
        <end position="105"/>
    </location>
</feature>
<keyword evidence="2" id="KW-0677">Repeat</keyword>
<reference evidence="7" key="1">
    <citation type="submission" date="2023-07" db="EMBL/GenBank/DDBJ databases">
        <authorList>
            <consortium name="AG Swart"/>
            <person name="Singh M."/>
            <person name="Singh A."/>
            <person name="Seah K."/>
            <person name="Emmerich C."/>
        </authorList>
    </citation>
    <scope>NUCLEOTIDE SEQUENCE</scope>
    <source>
        <strain evidence="7">DP1</strain>
    </source>
</reference>
<feature type="compositionally biased region" description="Low complexity" evidence="4">
    <location>
        <begin position="643"/>
        <end position="653"/>
    </location>
</feature>
<feature type="domain" description="CHORD" evidence="5">
    <location>
        <begin position="508"/>
        <end position="564"/>
    </location>
</feature>
<feature type="domain" description="SANT and BTB" evidence="6">
    <location>
        <begin position="241"/>
        <end position="364"/>
    </location>
</feature>
<evidence type="ECO:0008006" key="9">
    <source>
        <dbReference type="Google" id="ProtNLM"/>
    </source>
</evidence>
<evidence type="ECO:0000256" key="4">
    <source>
        <dbReference type="SAM" id="MobiDB-lite"/>
    </source>
</evidence>
<keyword evidence="1" id="KW-0479">Metal-binding</keyword>
<dbReference type="Proteomes" id="UP001295684">
    <property type="component" value="Unassembled WGS sequence"/>
</dbReference>
<accession>A0AAD1XKQ3</accession>
<proteinExistence type="predicted"/>